<dbReference type="InterPro" id="IPR038231">
    <property type="entry name" value="MepB-like_sf"/>
</dbReference>
<dbReference type="EMBL" id="VOBL01000031">
    <property type="protein sequence ID" value="KAA0973257.1"/>
    <property type="molecule type" value="Genomic_DNA"/>
</dbReference>
<reference evidence="1 2" key="1">
    <citation type="submission" date="2019-07" db="EMBL/GenBank/DDBJ databases">
        <title>Analysis of the biochemical properties, biological activity and biotechnological potential of siderophores and biosurfactants produced by Antarctic psychrotolerant bacteria.</title>
        <authorList>
            <person name="Styczynski M."/>
            <person name="Krucon T."/>
            <person name="Decewicz P."/>
            <person name="Dziewit L."/>
        </authorList>
    </citation>
    <scope>NUCLEOTIDE SEQUENCE [LARGE SCALE GENOMIC DNA]</scope>
    <source>
        <strain evidence="1 2">ANT_H27</strain>
    </source>
</reference>
<accession>A0A5B0E2H6</accession>
<evidence type="ECO:0000313" key="1">
    <source>
        <dbReference type="EMBL" id="KAA0973257.1"/>
    </source>
</evidence>
<dbReference type="InterPro" id="IPR011235">
    <property type="entry name" value="MepB-like"/>
</dbReference>
<organism evidence="1 2">
    <name type="scientific">Paeniglutamicibacter gangotriensis</name>
    <dbReference type="NCBI Taxonomy" id="254787"/>
    <lineage>
        <taxon>Bacteria</taxon>
        <taxon>Bacillati</taxon>
        <taxon>Actinomycetota</taxon>
        <taxon>Actinomycetes</taxon>
        <taxon>Micrococcales</taxon>
        <taxon>Micrococcaceae</taxon>
        <taxon>Paeniglutamicibacter</taxon>
    </lineage>
</organism>
<protein>
    <submittedName>
        <fullName evidence="1">MepB domain containing protein</fullName>
    </submittedName>
</protein>
<dbReference type="Pfam" id="PF08877">
    <property type="entry name" value="MepB-like"/>
    <property type="match status" value="1"/>
</dbReference>
<dbReference type="AlphaFoldDB" id="A0A5B0E2H6"/>
<comment type="caution">
    <text evidence="1">The sequence shown here is derived from an EMBL/GenBank/DDBJ whole genome shotgun (WGS) entry which is preliminary data.</text>
</comment>
<gene>
    <name evidence="1" type="ORF">FQ154_19035</name>
</gene>
<proteinExistence type="predicted"/>
<dbReference type="OrthoDB" id="4954833at2"/>
<evidence type="ECO:0000313" key="2">
    <source>
        <dbReference type="Proteomes" id="UP000323856"/>
    </source>
</evidence>
<dbReference type="Gene3D" id="3.40.1350.140">
    <property type="entry name" value="MepB-like"/>
    <property type="match status" value="1"/>
</dbReference>
<name>A0A5B0E2H6_9MICC</name>
<sequence length="167" mass="18216">MPATSADVAVSTPSLDRFLACSSILATHRISAFTPDSNPEARAYSGCSYVLTGPDGLSTRTVFRAAKVTPTKAGLFVTLWQRGTDGETRPYALSDDVETFIVWTATAAGCGYFRFPAEALAENGILSGVTRPGKRGFRIYTPWDKNLNATASRTWDWQRNYFTIASE</sequence>
<dbReference type="Proteomes" id="UP000323856">
    <property type="component" value="Unassembled WGS sequence"/>
</dbReference>
<dbReference type="RefSeq" id="WP_149620948.1">
    <property type="nucleotide sequence ID" value="NZ_VOBL01000031.1"/>
</dbReference>